<comment type="caution">
    <text evidence="1">The sequence shown here is derived from an EMBL/GenBank/DDBJ whole genome shotgun (WGS) entry which is preliminary data.</text>
</comment>
<proteinExistence type="predicted"/>
<evidence type="ECO:0000313" key="1">
    <source>
        <dbReference type="EMBL" id="TDQ44053.1"/>
    </source>
</evidence>
<dbReference type="EMBL" id="SNYL01000004">
    <property type="protein sequence ID" value="TDQ44053.1"/>
    <property type="molecule type" value="Genomic_DNA"/>
</dbReference>
<dbReference type="OrthoDB" id="8898236at2"/>
<gene>
    <name evidence="1" type="ORF">DFR43_104144</name>
</gene>
<reference evidence="1 2" key="1">
    <citation type="submission" date="2019-03" db="EMBL/GenBank/DDBJ databases">
        <title>Genomic Encyclopedia of Type Strains, Phase IV (KMG-IV): sequencing the most valuable type-strain genomes for metagenomic binning, comparative biology and taxonomic classification.</title>
        <authorList>
            <person name="Goeker M."/>
        </authorList>
    </citation>
    <scope>NUCLEOTIDE SEQUENCE [LARGE SCALE GENOMIC DNA]</scope>
    <source>
        <strain evidence="1 2">DSM 19605</strain>
    </source>
</reference>
<dbReference type="Proteomes" id="UP000295510">
    <property type="component" value="Unassembled WGS sequence"/>
</dbReference>
<sequence>MTDVAELPQGRFSGPADFQHLVRAAVAQAPLRGWREMLWADPDFTHWPLGELAVVEGLTQWMQHGARLCMMAADFRPITLQAPRFVAWRRQFDHRFEARTWPRSGLPEMTMLLWTPDWAVVGMEAQAPTVVATTEAPRRTQWRQAWNSAWATGTPAFPASVLGL</sequence>
<protein>
    <submittedName>
        <fullName evidence="1">Uncharacterized protein</fullName>
    </submittedName>
</protein>
<dbReference type="AlphaFoldDB" id="A0A4R6UFT1"/>
<dbReference type="RefSeq" id="WP_133596237.1">
    <property type="nucleotide sequence ID" value="NZ_SNYL01000004.1"/>
</dbReference>
<evidence type="ECO:0000313" key="2">
    <source>
        <dbReference type="Proteomes" id="UP000295510"/>
    </source>
</evidence>
<accession>A0A4R6UFT1</accession>
<keyword evidence="2" id="KW-1185">Reference proteome</keyword>
<name>A0A4R6UFT1_9BURK</name>
<organism evidence="1 2">
    <name type="scientific">Tepidicella xavieri</name>
    <dbReference type="NCBI Taxonomy" id="360241"/>
    <lineage>
        <taxon>Bacteria</taxon>
        <taxon>Pseudomonadati</taxon>
        <taxon>Pseudomonadota</taxon>
        <taxon>Betaproteobacteria</taxon>
        <taxon>Burkholderiales</taxon>
        <taxon>Tepidicella</taxon>
    </lineage>
</organism>